<keyword evidence="1" id="KW-0560">Oxidoreductase</keyword>
<dbReference type="PANTHER" id="PTHR47307:SF1">
    <property type="entry name" value="GLUTATHIONE-REGULATED POTASSIUM-EFFLUX SYSTEM ANCILLARY PROTEIN KEFG"/>
    <property type="match status" value="1"/>
</dbReference>
<dbReference type="InterPro" id="IPR029039">
    <property type="entry name" value="Flavoprotein-like_sf"/>
</dbReference>
<evidence type="ECO:0000259" key="2">
    <source>
        <dbReference type="Pfam" id="PF02525"/>
    </source>
</evidence>
<sequence length="173" mass="19644">MEKVLIVLAHPNYEASNSNRALLEALPKDVQLTIHNIYEAYPDGQIDVEREQELLLDHDRIIIQFPTQWFNVPSLLKLWLDEVLTYGWAFGVEQDALVGKKIGIVTTTGGVKESYVKDSHYGFTVEEFLLPVIATIKYIDANYIGFVALNNAYGPTEQEVSEAVKQYVELLKK</sequence>
<dbReference type="GO" id="GO:0010181">
    <property type="term" value="F:FMN binding"/>
    <property type="evidence" value="ECO:0007669"/>
    <property type="project" value="TreeGrafter"/>
</dbReference>
<dbReference type="Pfam" id="PF02525">
    <property type="entry name" value="Flavodoxin_2"/>
    <property type="match status" value="1"/>
</dbReference>
<dbReference type="Proteomes" id="UP000069030">
    <property type="component" value="Chromosome"/>
</dbReference>
<evidence type="ECO:0000313" key="3">
    <source>
        <dbReference type="EMBL" id="ALU27857.1"/>
    </source>
</evidence>
<gene>
    <name evidence="3" type="ORF">AS202_17625</name>
</gene>
<organism evidence="3 4">
    <name type="scientific">Myroides odoratimimus</name>
    <dbReference type="NCBI Taxonomy" id="76832"/>
    <lineage>
        <taxon>Bacteria</taxon>
        <taxon>Pseudomonadati</taxon>
        <taxon>Bacteroidota</taxon>
        <taxon>Flavobacteriia</taxon>
        <taxon>Flavobacteriales</taxon>
        <taxon>Flavobacteriaceae</taxon>
        <taxon>Myroides</taxon>
    </lineage>
</organism>
<dbReference type="GO" id="GO:0009055">
    <property type="term" value="F:electron transfer activity"/>
    <property type="evidence" value="ECO:0007669"/>
    <property type="project" value="TreeGrafter"/>
</dbReference>
<dbReference type="EMBL" id="CP013690">
    <property type="protein sequence ID" value="ALU27857.1"/>
    <property type="molecule type" value="Genomic_DNA"/>
</dbReference>
<accession>A0AAI8G617</accession>
<dbReference type="AlphaFoldDB" id="A0AAI8G617"/>
<dbReference type="SUPFAM" id="SSF52218">
    <property type="entry name" value="Flavoproteins"/>
    <property type="match status" value="1"/>
</dbReference>
<evidence type="ECO:0000256" key="1">
    <source>
        <dbReference type="ARBA" id="ARBA00023002"/>
    </source>
</evidence>
<dbReference type="GO" id="GO:0003955">
    <property type="term" value="F:NAD(P)H dehydrogenase (quinone) activity"/>
    <property type="evidence" value="ECO:0007669"/>
    <property type="project" value="TreeGrafter"/>
</dbReference>
<feature type="domain" description="Flavodoxin-like fold" evidence="2">
    <location>
        <begin position="3"/>
        <end position="170"/>
    </location>
</feature>
<dbReference type="Gene3D" id="3.40.50.360">
    <property type="match status" value="1"/>
</dbReference>
<dbReference type="PANTHER" id="PTHR47307">
    <property type="entry name" value="GLUTATHIONE-REGULATED POTASSIUM-EFFLUX SYSTEM ANCILLARY PROTEIN KEFG"/>
    <property type="match status" value="1"/>
</dbReference>
<name>A0AAI8G617_9FLAO</name>
<proteinExistence type="predicted"/>
<dbReference type="RefSeq" id="WP_006258278.1">
    <property type="nucleotide sequence ID" value="NZ_CP013690.1"/>
</dbReference>
<evidence type="ECO:0000313" key="4">
    <source>
        <dbReference type="Proteomes" id="UP000069030"/>
    </source>
</evidence>
<dbReference type="KEGG" id="mod:AS202_17625"/>
<reference evidence="3 4" key="1">
    <citation type="journal article" date="2016" name="J. Zhejiang Univ. Sci. B">
        <title>Antibiotic resistance mechanisms of Myroides sp.</title>
        <authorList>
            <person name="Hu S."/>
            <person name="Yuan S."/>
            <person name="Qu H."/>
            <person name="Jiang T."/>
            <person name="Zhou Y."/>
            <person name="Wang M."/>
            <person name="Ming D."/>
        </authorList>
    </citation>
    <scope>NUCLEOTIDE SEQUENCE [LARGE SCALE GENOMIC DNA]</scope>
    <source>
        <strain evidence="3 4">PR63039</strain>
    </source>
</reference>
<dbReference type="InterPro" id="IPR046980">
    <property type="entry name" value="KefG/KefF"/>
</dbReference>
<protein>
    <recommendedName>
        <fullName evidence="2">Flavodoxin-like fold domain-containing protein</fullName>
    </recommendedName>
</protein>
<dbReference type="InterPro" id="IPR003680">
    <property type="entry name" value="Flavodoxin_fold"/>
</dbReference>